<dbReference type="RefSeq" id="XP_021874082.1">
    <property type="nucleotide sequence ID" value="XM_022012344.1"/>
</dbReference>
<keyword evidence="3" id="KW-1185">Reference proteome</keyword>
<sequence>MPFDLDVPLDQALLQGLEGMQFPAFDPAELGDMLQQALDDPTLLSSPTFTSPSTTSPVPDEATKEAIDNMTGPELCAMLEGWLSQSHITSNSTPEVEDMTQPVHGLADVDIDSSFEQSMPRSIWSGSSTPEKHQNQPPFEMIPSPYPEMTIYPNIMPQQNIQYHQYAQPLPPVPVHQAWIPNVLPFDSGEAYYSGGGYMMDGQGYSQPRVMDQNVILSQG</sequence>
<feature type="region of interest" description="Disordered" evidence="1">
    <location>
        <begin position="42"/>
        <end position="61"/>
    </location>
</feature>
<gene>
    <name evidence="2" type="ORF">BD324DRAFT_272802</name>
</gene>
<reference evidence="2 3" key="1">
    <citation type="submission" date="2017-03" db="EMBL/GenBank/DDBJ databases">
        <title>Widespread Adenine N6-methylation of Active Genes in Fungi.</title>
        <authorList>
            <consortium name="DOE Joint Genome Institute"/>
            <person name="Mondo S.J."/>
            <person name="Dannebaum R.O."/>
            <person name="Kuo R.C."/>
            <person name="Louie K.B."/>
            <person name="Bewick A.J."/>
            <person name="Labutti K."/>
            <person name="Haridas S."/>
            <person name="Kuo A."/>
            <person name="Salamov A."/>
            <person name="Ahrendt S.R."/>
            <person name="Lau R."/>
            <person name="Bowen B.P."/>
            <person name="Lipzen A."/>
            <person name="Sullivan W."/>
            <person name="Andreopoulos W.B."/>
            <person name="Clum A."/>
            <person name="Lindquist E."/>
            <person name="Daum C."/>
            <person name="Northen T.R."/>
            <person name="Ramamoorthy G."/>
            <person name="Schmitz R.J."/>
            <person name="Gryganskyi A."/>
            <person name="Culley D."/>
            <person name="Magnuson J."/>
            <person name="James T.Y."/>
            <person name="O'Malley M.A."/>
            <person name="Stajich J.E."/>
            <person name="Spatafora J.W."/>
            <person name="Visel A."/>
            <person name="Grigoriev I.V."/>
        </authorList>
    </citation>
    <scope>NUCLEOTIDE SEQUENCE [LARGE SCALE GENOMIC DNA]</scope>
    <source>
        <strain evidence="2 3">NRRL Y-17943</strain>
    </source>
</reference>
<feature type="compositionally biased region" description="Low complexity" evidence="1">
    <location>
        <begin position="42"/>
        <end position="59"/>
    </location>
</feature>
<dbReference type="Proteomes" id="UP000193218">
    <property type="component" value="Unassembled WGS sequence"/>
</dbReference>
<dbReference type="InParanoid" id="A0A1Y1URQ7"/>
<organism evidence="2 3">
    <name type="scientific">Kockovaella imperatae</name>
    <dbReference type="NCBI Taxonomy" id="4999"/>
    <lineage>
        <taxon>Eukaryota</taxon>
        <taxon>Fungi</taxon>
        <taxon>Dikarya</taxon>
        <taxon>Basidiomycota</taxon>
        <taxon>Agaricomycotina</taxon>
        <taxon>Tremellomycetes</taxon>
        <taxon>Tremellales</taxon>
        <taxon>Cuniculitremaceae</taxon>
        <taxon>Kockovaella</taxon>
    </lineage>
</organism>
<evidence type="ECO:0000256" key="1">
    <source>
        <dbReference type="SAM" id="MobiDB-lite"/>
    </source>
</evidence>
<accession>A0A1Y1URQ7</accession>
<comment type="caution">
    <text evidence="2">The sequence shown here is derived from an EMBL/GenBank/DDBJ whole genome shotgun (WGS) entry which is preliminary data.</text>
</comment>
<evidence type="ECO:0000313" key="3">
    <source>
        <dbReference type="Proteomes" id="UP000193218"/>
    </source>
</evidence>
<dbReference type="AlphaFoldDB" id="A0A1Y1URQ7"/>
<dbReference type="EMBL" id="NBSH01000002">
    <property type="protein sequence ID" value="ORX40297.1"/>
    <property type="molecule type" value="Genomic_DNA"/>
</dbReference>
<proteinExistence type="predicted"/>
<evidence type="ECO:0000313" key="2">
    <source>
        <dbReference type="EMBL" id="ORX40297.1"/>
    </source>
</evidence>
<protein>
    <submittedName>
        <fullName evidence="2">Uncharacterized protein</fullName>
    </submittedName>
</protein>
<dbReference type="GeneID" id="33554152"/>
<name>A0A1Y1URQ7_9TREE</name>